<keyword evidence="4" id="KW-0611">Plant defense</keyword>
<dbReference type="InterPro" id="IPR011009">
    <property type="entry name" value="Kinase-like_dom_sf"/>
</dbReference>
<dbReference type="GeneID" id="110783373"/>
<dbReference type="InterPro" id="IPR001245">
    <property type="entry name" value="Ser-Thr/Tyr_kinase_cat_dom"/>
</dbReference>
<dbReference type="Gene3D" id="3.80.10.10">
    <property type="entry name" value="Ribonuclease Inhibitor"/>
    <property type="match status" value="2"/>
</dbReference>
<reference evidence="7" key="2">
    <citation type="submission" date="2025-08" db="UniProtKB">
        <authorList>
            <consortium name="RefSeq"/>
        </authorList>
    </citation>
    <scope>IDENTIFICATION</scope>
    <source>
        <tissue evidence="7">Leaf</tissue>
    </source>
</reference>
<evidence type="ECO:0000313" key="7">
    <source>
        <dbReference type="RefSeq" id="XP_056683723.1"/>
    </source>
</evidence>
<evidence type="ECO:0000256" key="2">
    <source>
        <dbReference type="ARBA" id="ARBA00022737"/>
    </source>
</evidence>
<dbReference type="InterPro" id="IPR032675">
    <property type="entry name" value="LRR_dom_sf"/>
</dbReference>
<dbReference type="Pfam" id="PF23559">
    <property type="entry name" value="WHD_DRP"/>
    <property type="match status" value="1"/>
</dbReference>
<dbReference type="SUPFAM" id="SSF56112">
    <property type="entry name" value="Protein kinase-like (PK-like)"/>
    <property type="match status" value="1"/>
</dbReference>
<feature type="domain" description="Protein kinase" evidence="5">
    <location>
        <begin position="977"/>
        <end position="1247"/>
    </location>
</feature>
<dbReference type="Pfam" id="PF23598">
    <property type="entry name" value="LRR_14"/>
    <property type="match status" value="1"/>
</dbReference>
<sequence>MDVSAGLSLVQTVLELLGSPIWTQIQSLLGVEYSQLDKLKATMSTIEAVLLDAEDQEQLHQYRRSHVELDRLQRLKEALYIADDLFDKIATLAQRKTLIMRFNNKLFNEVCLFFSSSNKLRSAFTWSREMENIREMLNDIVKDHRYDFGSRHPISLAAKQLRIKARETHSFVCEEDMIIGRDNDKRKVIDMVLNTSSEEKDISVVSIVGIGGLGKTTLARLVYNDEKIGSKFSLKMWVCVSDSFNVKDLVAEILAAVNPRRKHDGLSMSMDQLQMKLRDELDGKIYLLVLDDVWTEDPIKWHELRKLLIGGRNGSRILVTTRSSGVAKVVGSYHIHKLEGLSNKESWDLFERMTLEPGQHQMQEHLVKIGKDIVRKCANVPLAIRVVGSLLRGQGESRWQYLKNTDLANIPQDEINGILPVLKISYYYLPFHLKSCFKYCSVFPKDYKIIKEDLISLWMAQGFIISSNEESFENAGEEYFKQLLQRCFFQDVERAEGTDEILSCKMHDLIHDLASEVAGTEIVSSKYNIRGFSEKTRHIFIDRDAVEDIYRHFTNMKRMRSIFRIDALSSNSTNLLSKVEYLRVLSLNNSGLEMLPSEIGNLLHLRYLDLSDNYRLSKLPTSITKLYNLQILKLRECRGLKTLPSDLRKLVNLRHLDIQGCKSLSHMPRGMNSMTSLHKLTGFVVSRTRNSWNRGSNGVGELGDLKNFSNHSHYMVIYVKKDAVDARERGFLLKSQHLREIRYVWNHESEGTDADALLQGKNADVVLQGLQPHPNLRMLELRDYPGIGFPSWGRSSMNLHTCLPNLVSITLYGCTRLEHLPLMSQLRHLKFLTLRYLNEVVCMENSTISAEGVASTSGGSNHGGADVDLVFFPSLEKLELWSMPKLEGWWKSESDMGETREVAGFQSHSYSFHHLSHLLITFCDNLRNFPLCPKLEESNSQLQEIRNLNHSFTKDEVEALQSLQFDLETIEIATHNFSDDNKIGEGGFGPVYKGILPDGQEIAVKRLYRNSRQGDAEFKNEILILAKVRHKNLVKLLGFCLHGEERILILEFVANRSLDNFIFDPLSRQSMQWETRYKIINGIARGILYLHEGSRLMIIHRNLKAGSVLLDEDFCPKIADFGMAWLFNIDQTQTETSTIAGTFGYMAPEYAEQSQVSVKLDVYSFGVLVLEIVSGQRITSFYYRGKKENLTAFAWRNWNEGTARNLVDPVLLAGSSTEILRYIHIGLLCVQESPADRPTMSEVHVMLSTNSVTFEAPLQPAFYTDSQSLPDMLPEWSTTNSQVSYDESEPEWR</sequence>
<dbReference type="InterPro" id="IPR002182">
    <property type="entry name" value="NB-ARC"/>
</dbReference>
<gene>
    <name evidence="7" type="primary">LOC110783373</name>
</gene>
<keyword evidence="3" id="KW-0547">Nucleotide-binding</keyword>
<dbReference type="InterPro" id="IPR042197">
    <property type="entry name" value="Apaf_helical"/>
</dbReference>
<dbReference type="PRINTS" id="PR00364">
    <property type="entry name" value="DISEASERSIST"/>
</dbReference>
<dbReference type="SUPFAM" id="SSF52058">
    <property type="entry name" value="L domain-like"/>
    <property type="match status" value="1"/>
</dbReference>
<dbReference type="RefSeq" id="XP_056683723.1">
    <property type="nucleotide sequence ID" value="XM_056827745.1"/>
</dbReference>
<accession>A0ABM3QK47</accession>
<dbReference type="InterPro" id="IPR027417">
    <property type="entry name" value="P-loop_NTPase"/>
</dbReference>
<dbReference type="Pfam" id="PF00931">
    <property type="entry name" value="NB-ARC"/>
    <property type="match status" value="1"/>
</dbReference>
<dbReference type="Gene3D" id="3.40.50.300">
    <property type="entry name" value="P-loop containing nucleotide triphosphate hydrolases"/>
    <property type="match status" value="1"/>
</dbReference>
<dbReference type="SUPFAM" id="SSF52540">
    <property type="entry name" value="P-loop containing nucleoside triphosphate hydrolases"/>
    <property type="match status" value="1"/>
</dbReference>
<evidence type="ECO:0000256" key="4">
    <source>
        <dbReference type="ARBA" id="ARBA00022821"/>
    </source>
</evidence>
<dbReference type="InterPro" id="IPR041118">
    <property type="entry name" value="Rx_N"/>
</dbReference>
<dbReference type="CDD" id="cd14066">
    <property type="entry name" value="STKc_IRAK"/>
    <property type="match status" value="1"/>
</dbReference>
<comment type="similarity">
    <text evidence="1">Belongs to the protein kinase superfamily. TKL Ser/Thr protein kinase family. ROCO subfamily.</text>
</comment>
<reference evidence="6" key="1">
    <citation type="journal article" date="2021" name="Nat. Commun.">
        <title>Genomic analyses provide insights into spinach domestication and the genetic basis of agronomic traits.</title>
        <authorList>
            <person name="Cai X."/>
            <person name="Sun X."/>
            <person name="Xu C."/>
            <person name="Sun H."/>
            <person name="Wang X."/>
            <person name="Ge C."/>
            <person name="Zhang Z."/>
            <person name="Wang Q."/>
            <person name="Fei Z."/>
            <person name="Jiao C."/>
            <person name="Wang Q."/>
        </authorList>
    </citation>
    <scope>NUCLEOTIDE SEQUENCE [LARGE SCALE GENOMIC DNA]</scope>
    <source>
        <strain evidence="6">cv. Varoflay</strain>
    </source>
</reference>
<dbReference type="PANTHER" id="PTHR27006:SF586">
    <property type="entry name" value="CYSTEINE-RICH RECEPTOR-LIKE PROTEIN KINASE 10"/>
    <property type="match status" value="1"/>
</dbReference>
<evidence type="ECO:0000259" key="5">
    <source>
        <dbReference type="PROSITE" id="PS50011"/>
    </source>
</evidence>
<name>A0ABM3QK47_SPIOL</name>
<dbReference type="Proteomes" id="UP000813463">
    <property type="component" value="Chromosome 4"/>
</dbReference>
<dbReference type="Gene3D" id="1.10.10.10">
    <property type="entry name" value="Winged helix-like DNA-binding domain superfamily/Winged helix DNA-binding domain"/>
    <property type="match status" value="1"/>
</dbReference>
<dbReference type="Gene3D" id="1.10.510.10">
    <property type="entry name" value="Transferase(Phosphotransferase) domain 1"/>
    <property type="match status" value="1"/>
</dbReference>
<dbReference type="InterPro" id="IPR055414">
    <property type="entry name" value="LRR_R13L4/SHOC2-like"/>
</dbReference>
<dbReference type="Pfam" id="PF07714">
    <property type="entry name" value="PK_Tyr_Ser-Thr"/>
    <property type="match status" value="1"/>
</dbReference>
<evidence type="ECO:0000256" key="1">
    <source>
        <dbReference type="ARBA" id="ARBA00008171"/>
    </source>
</evidence>
<evidence type="ECO:0000313" key="6">
    <source>
        <dbReference type="Proteomes" id="UP000813463"/>
    </source>
</evidence>
<proteinExistence type="inferred from homology"/>
<evidence type="ECO:0000256" key="3">
    <source>
        <dbReference type="ARBA" id="ARBA00022741"/>
    </source>
</evidence>
<dbReference type="InterPro" id="IPR036388">
    <property type="entry name" value="WH-like_DNA-bd_sf"/>
</dbReference>
<protein>
    <submittedName>
        <fullName evidence="7">Disease resistance protein RGA1 isoform X1</fullName>
    </submittedName>
</protein>
<dbReference type="Gene3D" id="1.10.8.430">
    <property type="entry name" value="Helical domain of apoptotic protease-activating factors"/>
    <property type="match status" value="1"/>
</dbReference>
<dbReference type="Pfam" id="PF18052">
    <property type="entry name" value="Rx_N"/>
    <property type="match status" value="1"/>
</dbReference>
<keyword evidence="2" id="KW-0677">Repeat</keyword>
<dbReference type="InterPro" id="IPR058922">
    <property type="entry name" value="WHD_DRP"/>
</dbReference>
<dbReference type="Gene3D" id="1.20.5.4130">
    <property type="match status" value="1"/>
</dbReference>
<dbReference type="PANTHER" id="PTHR27006">
    <property type="entry name" value="PROMASTIGOTE SURFACE ANTIGEN PROTEIN PSA"/>
    <property type="match status" value="1"/>
</dbReference>
<organism evidence="6 7">
    <name type="scientific">Spinacia oleracea</name>
    <name type="common">Spinach</name>
    <dbReference type="NCBI Taxonomy" id="3562"/>
    <lineage>
        <taxon>Eukaryota</taxon>
        <taxon>Viridiplantae</taxon>
        <taxon>Streptophyta</taxon>
        <taxon>Embryophyta</taxon>
        <taxon>Tracheophyta</taxon>
        <taxon>Spermatophyta</taxon>
        <taxon>Magnoliopsida</taxon>
        <taxon>eudicotyledons</taxon>
        <taxon>Gunneridae</taxon>
        <taxon>Pentapetalae</taxon>
        <taxon>Caryophyllales</taxon>
        <taxon>Chenopodiaceae</taxon>
        <taxon>Chenopodioideae</taxon>
        <taxon>Anserineae</taxon>
        <taxon>Spinacia</taxon>
    </lineage>
</organism>
<dbReference type="Gene3D" id="3.30.200.20">
    <property type="entry name" value="Phosphorylase Kinase, domain 1"/>
    <property type="match status" value="1"/>
</dbReference>
<dbReference type="PROSITE" id="PS50011">
    <property type="entry name" value="PROTEIN_KINASE_DOM"/>
    <property type="match status" value="1"/>
</dbReference>
<dbReference type="InterPro" id="IPR000719">
    <property type="entry name" value="Prot_kinase_dom"/>
</dbReference>
<keyword evidence="6" id="KW-1185">Reference proteome</keyword>